<dbReference type="EMBL" id="PJKN01000003">
    <property type="protein sequence ID" value="PNC56239.1"/>
    <property type="molecule type" value="Genomic_DNA"/>
</dbReference>
<proteinExistence type="predicted"/>
<dbReference type="InterPro" id="IPR014710">
    <property type="entry name" value="RmlC-like_jellyroll"/>
</dbReference>
<dbReference type="Gene3D" id="2.60.120.10">
    <property type="entry name" value="Jelly Rolls"/>
    <property type="match status" value="1"/>
</dbReference>
<name>A0A2N8IDU3_9BACT</name>
<organism evidence="2 3">
    <name type="scientific">Akkermansia muciniphila</name>
    <dbReference type="NCBI Taxonomy" id="239935"/>
    <lineage>
        <taxon>Bacteria</taxon>
        <taxon>Pseudomonadati</taxon>
        <taxon>Verrucomicrobiota</taxon>
        <taxon>Verrucomicrobiia</taxon>
        <taxon>Verrucomicrobiales</taxon>
        <taxon>Akkermansiaceae</taxon>
        <taxon>Akkermansia</taxon>
    </lineage>
</organism>
<dbReference type="InterPro" id="IPR051610">
    <property type="entry name" value="GPI/OXD"/>
</dbReference>
<dbReference type="SUPFAM" id="SSF51182">
    <property type="entry name" value="RmlC-like cupins"/>
    <property type="match status" value="1"/>
</dbReference>
<keyword evidence="1" id="KW-0479">Metal-binding</keyword>
<dbReference type="RefSeq" id="WP_046436420.1">
    <property type="nucleotide sequence ID" value="NZ_CP024742.1"/>
</dbReference>
<gene>
    <name evidence="2" type="ORF">CXU09_06325</name>
</gene>
<comment type="caution">
    <text evidence="2">The sequence shown here is derived from an EMBL/GenBank/DDBJ whole genome shotgun (WGS) entry which is preliminary data.</text>
</comment>
<protein>
    <submittedName>
        <fullName evidence="2">Cupin domain-containing protein</fullName>
    </submittedName>
</protein>
<evidence type="ECO:0000313" key="2">
    <source>
        <dbReference type="EMBL" id="PNC56239.1"/>
    </source>
</evidence>
<dbReference type="InterPro" id="IPR011051">
    <property type="entry name" value="RmlC_Cupin_sf"/>
</dbReference>
<dbReference type="GO" id="GO:0046872">
    <property type="term" value="F:metal ion binding"/>
    <property type="evidence" value="ECO:0007669"/>
    <property type="project" value="UniProtKB-KW"/>
</dbReference>
<accession>A0A2N8IDU3</accession>
<evidence type="ECO:0000313" key="3">
    <source>
        <dbReference type="Proteomes" id="UP000235914"/>
    </source>
</evidence>
<dbReference type="InterPro" id="IPR013096">
    <property type="entry name" value="Cupin_2"/>
</dbReference>
<sequence>MNKIIIANYRETEPQVISREGNSFAVKPVIREADAGKCAASFVEVEPGRYAYGYHYHEVNEEVFYIIRGHAVVRTPEGEKNLKEGDAIVFPASPEGAHVIRNGSATEKLVYLDVGTRLTPDVVHFPDTASGMVYFSSGVHHFRES</sequence>
<evidence type="ECO:0000256" key="1">
    <source>
        <dbReference type="ARBA" id="ARBA00022723"/>
    </source>
</evidence>
<dbReference type="PANTHER" id="PTHR35848">
    <property type="entry name" value="OXALATE-BINDING PROTEIN"/>
    <property type="match status" value="1"/>
</dbReference>
<reference evidence="2 3" key="1">
    <citation type="journal article" date="2017" name="BMC Genomics">
        <title>Genome sequencing of 39 Akkermansia muciniphila isolates reveals its population structure, genomic and functional diverisity, and global distribution in mammalian gut microbiotas.</title>
        <authorList>
            <person name="Guo X."/>
            <person name="Li S."/>
            <person name="Zhang J."/>
            <person name="Wu F."/>
            <person name="Li X."/>
            <person name="Wu D."/>
            <person name="Zhang M."/>
            <person name="Ou Z."/>
            <person name="Jie Z."/>
            <person name="Yan Q."/>
            <person name="Li P."/>
            <person name="Yi J."/>
            <person name="Peng Y."/>
        </authorList>
    </citation>
    <scope>NUCLEOTIDE SEQUENCE [LARGE SCALE GENOMIC DNA]</scope>
    <source>
        <strain evidence="2 3">GP43</strain>
    </source>
</reference>
<dbReference type="Proteomes" id="UP000235914">
    <property type="component" value="Unassembled WGS sequence"/>
</dbReference>
<dbReference type="Pfam" id="PF07883">
    <property type="entry name" value="Cupin_2"/>
    <property type="match status" value="1"/>
</dbReference>
<dbReference type="AlphaFoldDB" id="A0A2N8IDU3"/>